<comment type="catalytic activity">
    <reaction evidence="6">
        <text>(sulfur carrier)-H + L-cysteine = (sulfur carrier)-SH + L-alanine</text>
        <dbReference type="Rhea" id="RHEA:43892"/>
        <dbReference type="Rhea" id="RHEA-COMP:14737"/>
        <dbReference type="Rhea" id="RHEA-COMP:14739"/>
        <dbReference type="ChEBI" id="CHEBI:29917"/>
        <dbReference type="ChEBI" id="CHEBI:35235"/>
        <dbReference type="ChEBI" id="CHEBI:57972"/>
        <dbReference type="ChEBI" id="CHEBI:64428"/>
        <dbReference type="EC" id="2.8.1.7"/>
    </reaction>
</comment>
<evidence type="ECO:0000259" key="8">
    <source>
        <dbReference type="Pfam" id="PF00266"/>
    </source>
</evidence>
<reference evidence="9 10" key="1">
    <citation type="submission" date="2019-01" db="EMBL/GenBank/DDBJ databases">
        <title>Genome sequencing of strain FW100M-2.</title>
        <authorList>
            <person name="Heo J."/>
            <person name="Kim S.-J."/>
            <person name="Kim J.-S."/>
            <person name="Hong S.-B."/>
            <person name="Kwon S.-W."/>
        </authorList>
    </citation>
    <scope>NUCLEOTIDE SEQUENCE [LARGE SCALE GENOMIC DNA]</scope>
    <source>
        <strain evidence="9 10">FW100M-2</strain>
    </source>
</reference>
<evidence type="ECO:0000256" key="5">
    <source>
        <dbReference type="ARBA" id="ARBA00022898"/>
    </source>
</evidence>
<proteinExistence type="inferred from homology"/>
<dbReference type="InterPro" id="IPR010970">
    <property type="entry name" value="Cys_dSase_SufS"/>
</dbReference>
<dbReference type="PIRSF" id="PIRSF005572">
    <property type="entry name" value="NifS"/>
    <property type="match status" value="1"/>
</dbReference>
<dbReference type="InterPro" id="IPR015422">
    <property type="entry name" value="PyrdxlP-dep_Trfase_small"/>
</dbReference>
<accession>A0A4P6EWW5</accession>
<dbReference type="PANTHER" id="PTHR43586:SF4">
    <property type="entry name" value="ISOPENICILLIN N EPIMERASE"/>
    <property type="match status" value="1"/>
</dbReference>
<dbReference type="GO" id="GO:0008483">
    <property type="term" value="F:transaminase activity"/>
    <property type="evidence" value="ECO:0007669"/>
    <property type="project" value="UniProtKB-KW"/>
</dbReference>
<dbReference type="Gene3D" id="3.90.1150.10">
    <property type="entry name" value="Aspartate Aminotransferase, domain 1"/>
    <property type="match status" value="1"/>
</dbReference>
<name>A0A4P6EWW5_9BACL</name>
<feature type="region of interest" description="Disordered" evidence="7">
    <location>
        <begin position="226"/>
        <end position="252"/>
    </location>
</feature>
<dbReference type="GO" id="GO:0030170">
    <property type="term" value="F:pyridoxal phosphate binding"/>
    <property type="evidence" value="ECO:0007669"/>
    <property type="project" value="InterPro"/>
</dbReference>
<evidence type="ECO:0000256" key="2">
    <source>
        <dbReference type="ARBA" id="ARBA00010447"/>
    </source>
</evidence>
<evidence type="ECO:0000256" key="7">
    <source>
        <dbReference type="SAM" id="MobiDB-lite"/>
    </source>
</evidence>
<dbReference type="InterPro" id="IPR015424">
    <property type="entry name" value="PyrdxlP-dep_Trfase"/>
</dbReference>
<evidence type="ECO:0000256" key="4">
    <source>
        <dbReference type="ARBA" id="ARBA00022679"/>
    </source>
</evidence>
<dbReference type="InterPro" id="IPR015421">
    <property type="entry name" value="PyrdxlP-dep_Trfase_major"/>
</dbReference>
<comment type="cofactor">
    <cofactor evidence="1">
        <name>pyridoxal 5'-phosphate</name>
        <dbReference type="ChEBI" id="CHEBI:597326"/>
    </cofactor>
</comment>
<evidence type="ECO:0000256" key="3">
    <source>
        <dbReference type="ARBA" id="ARBA00012239"/>
    </source>
</evidence>
<dbReference type="CDD" id="cd06453">
    <property type="entry name" value="SufS_like"/>
    <property type="match status" value="1"/>
</dbReference>
<dbReference type="SUPFAM" id="SSF53383">
    <property type="entry name" value="PLP-dependent transferases"/>
    <property type="match status" value="1"/>
</dbReference>
<dbReference type="EMBL" id="CP035492">
    <property type="protein sequence ID" value="QAY67502.1"/>
    <property type="molecule type" value="Genomic_DNA"/>
</dbReference>
<dbReference type="EC" id="2.8.1.7" evidence="3"/>
<gene>
    <name evidence="9" type="ORF">ET464_15010</name>
</gene>
<dbReference type="InterPro" id="IPR000192">
    <property type="entry name" value="Aminotrans_V_dom"/>
</dbReference>
<keyword evidence="10" id="KW-1185">Reference proteome</keyword>
<dbReference type="Proteomes" id="UP000293568">
    <property type="component" value="Chromosome"/>
</dbReference>
<dbReference type="InterPro" id="IPR010969">
    <property type="entry name" value="Cys_dSase-rel_unknwn_funct"/>
</dbReference>
<evidence type="ECO:0000256" key="1">
    <source>
        <dbReference type="ARBA" id="ARBA00001933"/>
    </source>
</evidence>
<dbReference type="OrthoDB" id="9804366at2"/>
<dbReference type="PANTHER" id="PTHR43586">
    <property type="entry name" value="CYSTEINE DESULFURASE"/>
    <property type="match status" value="1"/>
</dbReference>
<keyword evidence="4 9" id="KW-0808">Transferase</keyword>
<keyword evidence="5" id="KW-0663">Pyridoxal phosphate</keyword>
<keyword evidence="9" id="KW-0032">Aminotransferase</keyword>
<evidence type="ECO:0000313" key="9">
    <source>
        <dbReference type="EMBL" id="QAY67502.1"/>
    </source>
</evidence>
<dbReference type="AlphaFoldDB" id="A0A4P6EWW5"/>
<dbReference type="GO" id="GO:0006534">
    <property type="term" value="P:cysteine metabolic process"/>
    <property type="evidence" value="ECO:0007669"/>
    <property type="project" value="InterPro"/>
</dbReference>
<dbReference type="KEGG" id="pprt:ET464_15010"/>
<dbReference type="InterPro" id="IPR016454">
    <property type="entry name" value="Cysteine_dSase"/>
</dbReference>
<feature type="domain" description="Aminotransferase class V" evidence="8">
    <location>
        <begin position="9"/>
        <end position="377"/>
    </location>
</feature>
<dbReference type="Pfam" id="PF00266">
    <property type="entry name" value="Aminotran_5"/>
    <property type="match status" value="1"/>
</dbReference>
<evidence type="ECO:0000313" key="10">
    <source>
        <dbReference type="Proteomes" id="UP000293568"/>
    </source>
</evidence>
<organism evidence="9 10">
    <name type="scientific">Paenibacillus protaetiae</name>
    <dbReference type="NCBI Taxonomy" id="2509456"/>
    <lineage>
        <taxon>Bacteria</taxon>
        <taxon>Bacillati</taxon>
        <taxon>Bacillota</taxon>
        <taxon>Bacilli</taxon>
        <taxon>Bacillales</taxon>
        <taxon>Paenibacillaceae</taxon>
        <taxon>Paenibacillus</taxon>
    </lineage>
</organism>
<dbReference type="GO" id="GO:0031071">
    <property type="term" value="F:cysteine desulfurase activity"/>
    <property type="evidence" value="ECO:0007669"/>
    <property type="project" value="UniProtKB-EC"/>
</dbReference>
<dbReference type="NCBIfam" id="TIGR01977">
    <property type="entry name" value="am_tr_V_EF2568"/>
    <property type="match status" value="1"/>
</dbReference>
<protein>
    <recommendedName>
        <fullName evidence="3">cysteine desulfurase</fullName>
        <ecNumber evidence="3">2.8.1.7</ecNumber>
    </recommendedName>
</protein>
<comment type="similarity">
    <text evidence="2">Belongs to the class-V pyridoxal-phosphate-dependent aminotransferase family. Csd subfamily.</text>
</comment>
<sequence length="388" mass="41747">MKNNQSPVIYLDHAATSWPKPSSVIEAVQHAMLHEAANPGRGSHRMAVQASRVIFQARKELSKLFHVHNPNDIVFAANTTAALNLAIKGFIREGDHVIATAVEHNAVRRPLEYAKRVMNVQVTYVEADEEGTVTAEQVLAALQPNTKLVIVNHSSNLLGTIQPVEQIAESLKGKGIKLLVDAAQSAGLLPIDVQAMGIDMLAFPGHKGLLGPQGTGGLYIHPDIDLEPHMHGGTGSQSEAPEQPAVRPDRYEAGTLNTPGIAGLGAGVRYVLQEGTAAIYEKEWRLSQRIMEGLLQLNRIRILGPRLGSPRTGIVSFVAEGIDPSEMSFILDQHYGIAVRAGFHCTPLAHESAGTTGTGAVRASVGCFTTEEECDRLIEAVKEISAHY</sequence>
<dbReference type="RefSeq" id="WP_129442216.1">
    <property type="nucleotide sequence ID" value="NZ_CP035492.1"/>
</dbReference>
<dbReference type="Gene3D" id="3.40.640.10">
    <property type="entry name" value="Type I PLP-dependent aspartate aminotransferase-like (Major domain)"/>
    <property type="match status" value="1"/>
</dbReference>
<evidence type="ECO:0000256" key="6">
    <source>
        <dbReference type="ARBA" id="ARBA00050776"/>
    </source>
</evidence>